<feature type="signal peptide" evidence="1">
    <location>
        <begin position="1"/>
        <end position="31"/>
    </location>
</feature>
<dbReference type="PANTHER" id="PTHR41247:SF1">
    <property type="entry name" value="HTH-TYPE TRANSCRIPTIONAL REPRESSOR YCNK"/>
    <property type="match status" value="1"/>
</dbReference>
<dbReference type="Gene3D" id="3.30.70.2050">
    <property type="match status" value="1"/>
</dbReference>
<protein>
    <submittedName>
        <fullName evidence="2">Nitrous oxide reductase accessory protein NosL</fullName>
    </submittedName>
</protein>
<dbReference type="Proteomes" id="UP001157167">
    <property type="component" value="Unassembled WGS sequence"/>
</dbReference>
<evidence type="ECO:0000313" key="3">
    <source>
        <dbReference type="Proteomes" id="UP001157167"/>
    </source>
</evidence>
<evidence type="ECO:0000256" key="1">
    <source>
        <dbReference type="SAM" id="SignalP"/>
    </source>
</evidence>
<evidence type="ECO:0000313" key="2">
    <source>
        <dbReference type="EMBL" id="GLT23235.1"/>
    </source>
</evidence>
<dbReference type="RefSeq" id="WP_284188453.1">
    <property type="nucleotide sequence ID" value="NZ_BSPX01000041.1"/>
</dbReference>
<dbReference type="EMBL" id="BSPX01000041">
    <property type="protein sequence ID" value="GLT23235.1"/>
    <property type="molecule type" value="Genomic_DNA"/>
</dbReference>
<reference evidence="3" key="1">
    <citation type="journal article" date="2019" name="Int. J. Syst. Evol. Microbiol.">
        <title>The Global Catalogue of Microorganisms (GCM) 10K type strain sequencing project: providing services to taxonomists for standard genome sequencing and annotation.</title>
        <authorList>
            <consortium name="The Broad Institute Genomics Platform"/>
            <consortium name="The Broad Institute Genome Sequencing Center for Infectious Disease"/>
            <person name="Wu L."/>
            <person name="Ma J."/>
        </authorList>
    </citation>
    <scope>NUCLEOTIDE SEQUENCE [LARGE SCALE GENOMIC DNA]</scope>
    <source>
        <strain evidence="3">NBRC 102407</strain>
    </source>
</reference>
<sequence length="173" mass="18748">MIRRVLPAIGAAIVPALLAALVIGQPIAASAADLSPQYVQRSTRCPVCGMYPYRTPQWTAQIVFNDQTASSFDSPADMFRFINNMMLFDKTHKPADIGAIWVADYTTKAWVDAKKAFYVIGSKARGPMNEPNLPAFASREAAEAHVKAEGGKVLGFGEVTREVIKSLAGAHNH</sequence>
<name>A0ABQ6FEQ9_9RHOO</name>
<keyword evidence="1" id="KW-0732">Signal</keyword>
<organism evidence="2 3">
    <name type="scientific">Zoogloea oryzae</name>
    <dbReference type="NCBI Taxonomy" id="310767"/>
    <lineage>
        <taxon>Bacteria</taxon>
        <taxon>Pseudomonadati</taxon>
        <taxon>Pseudomonadota</taxon>
        <taxon>Betaproteobacteria</taxon>
        <taxon>Rhodocyclales</taxon>
        <taxon>Zoogloeaceae</taxon>
        <taxon>Zoogloea</taxon>
    </lineage>
</organism>
<dbReference type="SUPFAM" id="SSF160387">
    <property type="entry name" value="NosL/MerB-like"/>
    <property type="match status" value="1"/>
</dbReference>
<dbReference type="PANTHER" id="PTHR41247">
    <property type="entry name" value="HTH-TYPE TRANSCRIPTIONAL REPRESSOR YCNK"/>
    <property type="match status" value="1"/>
</dbReference>
<proteinExistence type="predicted"/>
<accession>A0ABQ6FEQ9</accession>
<comment type="caution">
    <text evidence="2">The sequence shown here is derived from an EMBL/GenBank/DDBJ whole genome shotgun (WGS) entry which is preliminary data.</text>
</comment>
<dbReference type="Pfam" id="PF05573">
    <property type="entry name" value="NosL"/>
    <property type="match status" value="1"/>
</dbReference>
<keyword evidence="3" id="KW-1185">Reference proteome</keyword>
<dbReference type="InterPro" id="IPR008719">
    <property type="entry name" value="N2O_reductase_NosL"/>
</dbReference>
<feature type="chain" id="PRO_5047439950" evidence="1">
    <location>
        <begin position="32"/>
        <end position="173"/>
    </location>
</feature>
<gene>
    <name evidence="2" type="ORF">GCM10007933_26980</name>
</gene>